<name>A0A502F971_9GAMM</name>
<evidence type="ECO:0000256" key="12">
    <source>
        <dbReference type="ARBA" id="ARBA00066668"/>
    </source>
</evidence>
<evidence type="ECO:0000256" key="2">
    <source>
        <dbReference type="ARBA" id="ARBA00006040"/>
    </source>
</evidence>
<dbReference type="InterPro" id="IPR045090">
    <property type="entry name" value="Pept_M3A_M3B"/>
</dbReference>
<feature type="region of interest" description="Disordered" evidence="16">
    <location>
        <begin position="712"/>
        <end position="734"/>
    </location>
</feature>
<evidence type="ECO:0000256" key="16">
    <source>
        <dbReference type="SAM" id="MobiDB-lite"/>
    </source>
</evidence>
<keyword evidence="20" id="KW-1185">Reference proteome</keyword>
<keyword evidence="17" id="KW-0732">Signal</keyword>
<evidence type="ECO:0000256" key="7">
    <source>
        <dbReference type="ARBA" id="ARBA00022801"/>
    </source>
</evidence>
<evidence type="ECO:0000256" key="10">
    <source>
        <dbReference type="ARBA" id="ARBA00052506"/>
    </source>
</evidence>
<dbReference type="InterPro" id="IPR024079">
    <property type="entry name" value="MetalloPept_cat_dom_sf"/>
</dbReference>
<dbReference type="FunFam" id="1.10.1370.40:FF:000001">
    <property type="entry name" value="Dipeptidyl carboxypeptidase II"/>
    <property type="match status" value="1"/>
</dbReference>
<evidence type="ECO:0000256" key="9">
    <source>
        <dbReference type="ARBA" id="ARBA00023049"/>
    </source>
</evidence>
<evidence type="ECO:0000256" key="3">
    <source>
        <dbReference type="ARBA" id="ARBA00022490"/>
    </source>
</evidence>
<feature type="domain" description="Peptidase M3A/M3B catalytic" evidence="18">
    <location>
        <begin position="277"/>
        <end position="724"/>
    </location>
</feature>
<comment type="subcellular location">
    <subcellularLocation>
        <location evidence="1">Cytoplasm</location>
    </subcellularLocation>
</comment>
<organism evidence="19 20">
    <name type="scientific">Rhodanobacter glycinis</name>
    <dbReference type="NCBI Taxonomy" id="582702"/>
    <lineage>
        <taxon>Bacteria</taxon>
        <taxon>Pseudomonadati</taxon>
        <taxon>Pseudomonadota</taxon>
        <taxon>Gammaproteobacteria</taxon>
        <taxon>Lysobacterales</taxon>
        <taxon>Rhodanobacteraceae</taxon>
        <taxon>Rhodanobacter</taxon>
    </lineage>
</organism>
<keyword evidence="7 15" id="KW-0378">Hydrolase</keyword>
<evidence type="ECO:0000256" key="5">
    <source>
        <dbReference type="ARBA" id="ARBA00022670"/>
    </source>
</evidence>
<dbReference type="Gene3D" id="1.10.1370.40">
    <property type="match status" value="1"/>
</dbReference>
<dbReference type="GO" id="GO:0046872">
    <property type="term" value="F:metal ion binding"/>
    <property type="evidence" value="ECO:0007669"/>
    <property type="project" value="UniProtKB-UniRule"/>
</dbReference>
<dbReference type="GO" id="GO:0004180">
    <property type="term" value="F:carboxypeptidase activity"/>
    <property type="evidence" value="ECO:0007669"/>
    <property type="project" value="UniProtKB-KW"/>
</dbReference>
<dbReference type="OrthoDB" id="9773538at2"/>
<comment type="function">
    <text evidence="11">Removes dipeptides from the C-termini of N-blocked tripeptides, tetrapeptides and larger peptides.</text>
</comment>
<dbReference type="FunFam" id="3.40.390.10:FF:000009">
    <property type="entry name" value="Oligopeptidase A"/>
    <property type="match status" value="1"/>
</dbReference>
<evidence type="ECO:0000256" key="14">
    <source>
        <dbReference type="ARBA" id="ARBA00075608"/>
    </source>
</evidence>
<evidence type="ECO:0000259" key="18">
    <source>
        <dbReference type="Pfam" id="PF01432"/>
    </source>
</evidence>
<evidence type="ECO:0000313" key="19">
    <source>
        <dbReference type="EMBL" id="TPG06476.1"/>
    </source>
</evidence>
<dbReference type="PANTHER" id="PTHR43660">
    <property type="entry name" value="DIPEPTIDYL CARBOXYPEPTIDASE"/>
    <property type="match status" value="1"/>
</dbReference>
<keyword evidence="8 15" id="KW-0862">Zinc</keyword>
<keyword evidence="6 15" id="KW-0479">Metal-binding</keyword>
<accession>A0A502F971</accession>
<dbReference type="RefSeq" id="WP_140653850.1">
    <property type="nucleotide sequence ID" value="NZ_RCZB01000006.1"/>
</dbReference>
<dbReference type="Gene3D" id="3.40.390.10">
    <property type="entry name" value="Collagenase (Catalytic Domain)"/>
    <property type="match status" value="1"/>
</dbReference>
<keyword evidence="3" id="KW-0963">Cytoplasm</keyword>
<proteinExistence type="inferred from homology"/>
<keyword evidence="9 15" id="KW-0482">Metalloprotease</keyword>
<dbReference type="GO" id="GO:0005829">
    <property type="term" value="C:cytosol"/>
    <property type="evidence" value="ECO:0007669"/>
    <property type="project" value="TreeGrafter"/>
</dbReference>
<evidence type="ECO:0000256" key="8">
    <source>
        <dbReference type="ARBA" id="ARBA00022833"/>
    </source>
</evidence>
<dbReference type="EC" id="3.4.15.5" evidence="12"/>
<comment type="catalytic activity">
    <reaction evidence="10">
        <text>Hydrolysis of unblocked, C-terminal dipeptides from oligopeptides, with broad specificity. Does not hydrolyze bonds in which P1' is Pro, or both P1 and P1' are Gly.</text>
        <dbReference type="EC" id="3.4.15.5"/>
    </reaction>
</comment>
<dbReference type="AlphaFoldDB" id="A0A502F971"/>
<dbReference type="EMBL" id="RCZO01000008">
    <property type="protein sequence ID" value="TPG06476.1"/>
    <property type="molecule type" value="Genomic_DNA"/>
</dbReference>
<sequence>MFRLRTIAIATTMALAACSQQPNGVTNSPATTASAAAASNAAAATTDMTSNPFSSASTLPFQAPPFDRIKDTDYQPALEEGMRQHMAEIEKIAANPEAPTFENTYVAMEKSGAMLNRVMAAFNAVTGANTNDTLQKVQEDEAPRLAAHSDAIHLDSRLFQRVETIYNQRDTLKLDPESARLVEVVYKDFVHAGAKLSDADKAKLKDLNKEESTLSTAFTNKLLAATKEAALVVADKAKLVGLSDAELAAAAQAAKDRKLDGKYVLSLQNTTQQPELQDLSDRDTRKALFEASWNRAEKDDASDARKTIERLAQIRAEQAKLIGFPNYAAWKLDDQMAKTPETALKFMQELVPAVTTRANVEAKDIQALIDQQHGGFKLAPWDWNFYAEQVRKAKFDLDESQIKPYFELDNVLQNGVFYAANQLYGLTFKERHDIPVYQPDVRVFEVFDKDGSSMALFYCDYFKRDNKNGGAWMDNLVTQSKLLGTKPVIYNVANFSKPAAGQPALLSFDDVTTMFHEFGHALHGLFADGQYPTLSGTNTARDFVEFPSQFNEHWATDPKVFANYAKNYKSGEPMPQALVDKMTKAGKFNSGYGMTELVAAALLDMNWHMLSADAPLQDADQFEAAALKKDNIDLSYVPPRYRSSYFQHIWGNGYAAGYYAYLWTQMLADDAFVGFKDHGGLTRENGDRFRAMILSRGNTEELAKLYKDWRGQDPSIEPMLENRGLKDAPKTSSK</sequence>
<dbReference type="Pfam" id="PF01432">
    <property type="entry name" value="Peptidase_M3"/>
    <property type="match status" value="1"/>
</dbReference>
<evidence type="ECO:0000256" key="17">
    <source>
        <dbReference type="SAM" id="SignalP"/>
    </source>
</evidence>
<keyword evidence="5 15" id="KW-0645">Protease</keyword>
<dbReference type="PROSITE" id="PS51257">
    <property type="entry name" value="PROKAR_LIPOPROTEIN"/>
    <property type="match status" value="1"/>
</dbReference>
<feature type="compositionally biased region" description="Polar residues" evidence="16">
    <location>
        <begin position="47"/>
        <end position="60"/>
    </location>
</feature>
<feature type="region of interest" description="Disordered" evidence="16">
    <location>
        <begin position="47"/>
        <end position="66"/>
    </location>
</feature>
<evidence type="ECO:0000256" key="4">
    <source>
        <dbReference type="ARBA" id="ARBA00022645"/>
    </source>
</evidence>
<dbReference type="SUPFAM" id="SSF55486">
    <property type="entry name" value="Metalloproteases ('zincins'), catalytic domain"/>
    <property type="match status" value="1"/>
</dbReference>
<dbReference type="NCBIfam" id="NF007624">
    <property type="entry name" value="PRK10280.1"/>
    <property type="match status" value="1"/>
</dbReference>
<evidence type="ECO:0000256" key="13">
    <source>
        <dbReference type="ARBA" id="ARBA00070755"/>
    </source>
</evidence>
<dbReference type="CDD" id="cd06456">
    <property type="entry name" value="M3A_DCP"/>
    <property type="match status" value="1"/>
</dbReference>
<dbReference type="PANTHER" id="PTHR43660:SF1">
    <property type="entry name" value="DIPEPTIDYL CARBOXYPEPTIDASE"/>
    <property type="match status" value="1"/>
</dbReference>
<dbReference type="GO" id="GO:0008241">
    <property type="term" value="F:peptidyl-dipeptidase activity"/>
    <property type="evidence" value="ECO:0007669"/>
    <property type="project" value="UniProtKB-EC"/>
</dbReference>
<feature type="compositionally biased region" description="Basic and acidic residues" evidence="16">
    <location>
        <begin position="723"/>
        <end position="734"/>
    </location>
</feature>
<dbReference type="InterPro" id="IPR024077">
    <property type="entry name" value="Neurolysin/TOP_dom2"/>
</dbReference>
<dbReference type="InterPro" id="IPR034005">
    <property type="entry name" value="M3A_DCP"/>
</dbReference>
<dbReference type="InterPro" id="IPR001567">
    <property type="entry name" value="Pept_M3A_M3B_dom"/>
</dbReference>
<evidence type="ECO:0000313" key="20">
    <source>
        <dbReference type="Proteomes" id="UP000319486"/>
    </source>
</evidence>
<feature type="signal peptide" evidence="17">
    <location>
        <begin position="1"/>
        <end position="16"/>
    </location>
</feature>
<feature type="chain" id="PRO_5030107343" description="Dipeptidyl carboxypeptidase" evidence="17">
    <location>
        <begin position="17"/>
        <end position="734"/>
    </location>
</feature>
<comment type="similarity">
    <text evidence="2 15">Belongs to the peptidase M3 family.</text>
</comment>
<dbReference type="Gene3D" id="1.10.1370.10">
    <property type="entry name" value="Neurolysin, domain 3"/>
    <property type="match status" value="1"/>
</dbReference>
<evidence type="ECO:0000256" key="15">
    <source>
        <dbReference type="RuleBase" id="RU003435"/>
    </source>
</evidence>
<dbReference type="Proteomes" id="UP000319486">
    <property type="component" value="Unassembled WGS sequence"/>
</dbReference>
<comment type="cofactor">
    <cofactor evidence="15">
        <name>Zn(2+)</name>
        <dbReference type="ChEBI" id="CHEBI:29105"/>
    </cofactor>
    <text evidence="15">Binds 1 zinc ion.</text>
</comment>
<dbReference type="GO" id="GO:0006508">
    <property type="term" value="P:proteolysis"/>
    <property type="evidence" value="ECO:0007669"/>
    <property type="project" value="UniProtKB-KW"/>
</dbReference>
<comment type="caution">
    <text evidence="19">The sequence shown here is derived from an EMBL/GenBank/DDBJ whole genome shotgun (WGS) entry which is preliminary data.</text>
</comment>
<evidence type="ECO:0000256" key="1">
    <source>
        <dbReference type="ARBA" id="ARBA00004496"/>
    </source>
</evidence>
<protein>
    <recommendedName>
        <fullName evidence="13">Dipeptidyl carboxypeptidase</fullName>
        <ecNumber evidence="12">3.4.15.5</ecNumber>
    </recommendedName>
    <alternativeName>
        <fullName evidence="14">Peptidyl-dipeptidase Dcp</fullName>
    </alternativeName>
</protein>
<reference evidence="19 20" key="1">
    <citation type="journal article" date="2019" name="Environ. Microbiol.">
        <title>Species interactions and distinct microbial communities in high Arctic permafrost affected cryosols are associated with the CH4 and CO2 gas fluxes.</title>
        <authorList>
            <person name="Altshuler I."/>
            <person name="Hamel J."/>
            <person name="Turney S."/>
            <person name="Magnuson E."/>
            <person name="Levesque R."/>
            <person name="Greer C."/>
            <person name="Whyte L.G."/>
        </authorList>
    </citation>
    <scope>NUCLEOTIDE SEQUENCE [LARGE SCALE GENOMIC DNA]</scope>
    <source>
        <strain evidence="19 20">S13Y</strain>
    </source>
</reference>
<dbReference type="STRING" id="582702.SAMN05192579_10463"/>
<dbReference type="GO" id="GO:0004222">
    <property type="term" value="F:metalloendopeptidase activity"/>
    <property type="evidence" value="ECO:0007669"/>
    <property type="project" value="InterPro"/>
</dbReference>
<evidence type="ECO:0000256" key="6">
    <source>
        <dbReference type="ARBA" id="ARBA00022723"/>
    </source>
</evidence>
<gene>
    <name evidence="19" type="ORF">EAH88_14210</name>
</gene>
<evidence type="ECO:0000256" key="11">
    <source>
        <dbReference type="ARBA" id="ARBA00054529"/>
    </source>
</evidence>
<keyword evidence="4 19" id="KW-0121">Carboxypeptidase</keyword>